<keyword evidence="2" id="KW-1185">Reference proteome</keyword>
<sequence length="332" mass="37554">MDARIEVSWNTNFTMVPNEIWDLDLEMSERIIFMYLVKLKSNHGEVAFPSYPVIAEACKIRNKNGEICKVKTRRSIDKMISIGLIKKLNRKKKNGEFTSNVYSLTHPSTLLEPIKTVDTEEEEFELVTPVSKPKSKAPSKPVKSVGCTVDTPVSNSVSTENIDLKDNQKNENATYKYLLNNTYLKRKTTTSGHSGSLGGSSFGKKEIIKTLDSINYKVPDGTLKNIEKLDTTPKRLIEVVNYVVSNNKGPGFVVDAIKMNYDLKPVKVRLNLSKSKATKRIKDIANLIVNEFDIGICNDPIEKFDKLSEQYSFEFDTVVTEYRDKLSKYTGL</sequence>
<name>E3HBC2_ILYPC</name>
<dbReference type="Proteomes" id="UP000006875">
    <property type="component" value="Plasmid pILYOP01"/>
</dbReference>
<gene>
    <name evidence="1" type="ordered locus">Ilyop_1966</name>
</gene>
<evidence type="ECO:0000313" key="1">
    <source>
        <dbReference type="EMBL" id="ADO83737.1"/>
    </source>
</evidence>
<dbReference type="EMBL" id="CP002282">
    <property type="protein sequence ID" value="ADO83737.1"/>
    <property type="molecule type" value="Genomic_DNA"/>
</dbReference>
<organism evidence="1 2">
    <name type="scientific">Ilyobacter polytropus (strain ATCC 51220 / DSM 2926 / LMG 16218 / CuHBu1)</name>
    <dbReference type="NCBI Taxonomy" id="572544"/>
    <lineage>
        <taxon>Bacteria</taxon>
        <taxon>Fusobacteriati</taxon>
        <taxon>Fusobacteriota</taxon>
        <taxon>Fusobacteriia</taxon>
        <taxon>Fusobacteriales</taxon>
        <taxon>Fusobacteriaceae</taxon>
        <taxon>Ilyobacter</taxon>
    </lineage>
</organism>
<reference evidence="1 2" key="1">
    <citation type="journal article" date="2010" name="Stand. Genomic Sci.">
        <title>Complete genome sequence of Ilyobacter polytropus type strain (CuHbu1).</title>
        <authorList>
            <person name="Sikorski J."/>
            <person name="Chertkov O."/>
            <person name="Lapidus A."/>
            <person name="Nolan M."/>
            <person name="Lucas S."/>
            <person name="Del Rio T.G."/>
            <person name="Tice H."/>
            <person name="Cheng J.F."/>
            <person name="Tapia R."/>
            <person name="Han C."/>
            <person name="Goodwin L."/>
            <person name="Pitluck S."/>
            <person name="Liolios K."/>
            <person name="Ivanova N."/>
            <person name="Mavromatis K."/>
            <person name="Mikhailova N."/>
            <person name="Pati A."/>
            <person name="Chen A."/>
            <person name="Palaniappan K."/>
            <person name="Land M."/>
            <person name="Hauser L."/>
            <person name="Chang Y.J."/>
            <person name="Jeffries C.D."/>
            <person name="Brambilla E."/>
            <person name="Yasawong M."/>
            <person name="Rohde M."/>
            <person name="Pukall R."/>
            <person name="Spring S."/>
            <person name="Goker M."/>
            <person name="Woyke T."/>
            <person name="Bristow J."/>
            <person name="Eisen J.A."/>
            <person name="Markowitz V."/>
            <person name="Hugenholtz P."/>
            <person name="Kyrpides N.C."/>
            <person name="Klenk H.P."/>
        </authorList>
    </citation>
    <scope>NUCLEOTIDE SEQUENCE [LARGE SCALE GENOMIC DNA]</scope>
    <source>
        <strain evidence="2">ATCC 51220 / DSM 2926 / LMG 16218 / CuHBu1</strain>
        <plasmid evidence="2">pILYOP01</plasmid>
    </source>
</reference>
<accession>E3HBC2</accession>
<evidence type="ECO:0000313" key="2">
    <source>
        <dbReference type="Proteomes" id="UP000006875"/>
    </source>
</evidence>
<dbReference type="HOGENOM" id="CLU_836200_0_0_0"/>
<geneLocation type="plasmid" evidence="1 2">
    <name>pILYOP01</name>
</geneLocation>
<dbReference type="AlphaFoldDB" id="E3HBC2"/>
<keyword evidence="1" id="KW-0614">Plasmid</keyword>
<dbReference type="InterPro" id="IPR036388">
    <property type="entry name" value="WH-like_DNA-bd_sf"/>
</dbReference>
<dbReference type="RefSeq" id="WP_013388399.1">
    <property type="nucleotide sequence ID" value="NC_014633.1"/>
</dbReference>
<protein>
    <submittedName>
        <fullName evidence="1">Uncharacterized protein</fullName>
    </submittedName>
</protein>
<proteinExistence type="predicted"/>
<dbReference type="Gene3D" id="1.10.10.10">
    <property type="entry name" value="Winged helix-like DNA-binding domain superfamily/Winged helix DNA-binding domain"/>
    <property type="match status" value="1"/>
</dbReference>
<dbReference type="KEGG" id="ipo:Ilyop_1966"/>